<comment type="caution">
    <text evidence="8">The sequence shown here is derived from an EMBL/GenBank/DDBJ whole genome shotgun (WGS) entry which is preliminary data.</text>
</comment>
<feature type="transmembrane region" description="Helical" evidence="6">
    <location>
        <begin position="226"/>
        <end position="246"/>
    </location>
</feature>
<sequence>MLCTILPLKIISSRQPGNEDGRQRPVYALILRLGAGIMLATMLMLVKLLSDRNVELPQILFFRQAVSIVVLTGFLLVRRELHRLASRRVRSHAARAITGTIGMALNFGAPILLPLTVATTLGFASPIFAVILSAMFLREEVGRWRWSAVAFGFAGVIIIAGPSGADIPLLGAAVGLGGALMVAIISVQVRDLARTEDSIAIVIYFSAFSAPLLLLIALFFPWPGNTVDYLLLLLMGCFGTAGQILLTGSLRFGTVSSVIVMDYGMLIWATLYGVAVFGTLPPATLWAGAPLVISAGVIIVWREHRLARVRGAPDVV</sequence>
<feature type="transmembrane region" description="Helical" evidence="6">
    <location>
        <begin position="144"/>
        <end position="161"/>
    </location>
</feature>
<evidence type="ECO:0000256" key="2">
    <source>
        <dbReference type="ARBA" id="ARBA00009853"/>
    </source>
</evidence>
<feature type="transmembrane region" description="Helical" evidence="6">
    <location>
        <begin position="89"/>
        <end position="109"/>
    </location>
</feature>
<dbReference type="PANTHER" id="PTHR22911">
    <property type="entry name" value="ACYL-MALONYL CONDENSING ENZYME-RELATED"/>
    <property type="match status" value="1"/>
</dbReference>
<feature type="transmembrane region" description="Helical" evidence="6">
    <location>
        <begin position="283"/>
        <end position="301"/>
    </location>
</feature>
<comment type="subcellular location">
    <subcellularLocation>
        <location evidence="1">Membrane</location>
        <topology evidence="1">Multi-pass membrane protein</topology>
    </subcellularLocation>
</comment>
<feature type="domain" description="EamA" evidence="7">
    <location>
        <begin position="28"/>
        <end position="159"/>
    </location>
</feature>
<evidence type="ECO:0000256" key="5">
    <source>
        <dbReference type="ARBA" id="ARBA00023136"/>
    </source>
</evidence>
<feature type="domain" description="EamA" evidence="7">
    <location>
        <begin position="170"/>
        <end position="300"/>
    </location>
</feature>
<dbReference type="PANTHER" id="PTHR22911:SF6">
    <property type="entry name" value="SOLUTE CARRIER FAMILY 35 MEMBER G1"/>
    <property type="match status" value="1"/>
</dbReference>
<feature type="transmembrane region" description="Helical" evidence="6">
    <location>
        <begin position="26"/>
        <end position="46"/>
    </location>
</feature>
<evidence type="ECO:0000256" key="1">
    <source>
        <dbReference type="ARBA" id="ARBA00004141"/>
    </source>
</evidence>
<dbReference type="SUPFAM" id="SSF103481">
    <property type="entry name" value="Multidrug resistance efflux transporter EmrE"/>
    <property type="match status" value="2"/>
</dbReference>
<feature type="transmembrane region" description="Helical" evidence="6">
    <location>
        <begin position="258"/>
        <end position="277"/>
    </location>
</feature>
<keyword evidence="4 6" id="KW-1133">Transmembrane helix</keyword>
<evidence type="ECO:0000256" key="3">
    <source>
        <dbReference type="ARBA" id="ARBA00022692"/>
    </source>
</evidence>
<keyword evidence="3 6" id="KW-0812">Transmembrane</keyword>
<comment type="similarity">
    <text evidence="2">Belongs to the drug/metabolite transporter (DMT) superfamily. 10 TMS drug/metabolite exporter (DME) (TC 2.A.7.3) family.</text>
</comment>
<dbReference type="Pfam" id="PF00892">
    <property type="entry name" value="EamA"/>
    <property type="match status" value="2"/>
</dbReference>
<feature type="transmembrane region" description="Helical" evidence="6">
    <location>
        <begin position="167"/>
        <end position="187"/>
    </location>
</feature>
<accession>A0ABU2ZF98</accession>
<organism evidence="8 9">
    <name type="scientific">Croceicoccus esteveae</name>
    <dbReference type="NCBI Taxonomy" id="3075597"/>
    <lineage>
        <taxon>Bacteria</taxon>
        <taxon>Pseudomonadati</taxon>
        <taxon>Pseudomonadota</taxon>
        <taxon>Alphaproteobacteria</taxon>
        <taxon>Sphingomonadales</taxon>
        <taxon>Erythrobacteraceae</taxon>
        <taxon>Croceicoccus</taxon>
    </lineage>
</organism>
<feature type="transmembrane region" description="Helical" evidence="6">
    <location>
        <begin position="58"/>
        <end position="77"/>
    </location>
</feature>
<protein>
    <submittedName>
        <fullName evidence="8">DMT family transporter</fullName>
    </submittedName>
</protein>
<dbReference type="EMBL" id="JAVRHS010000001">
    <property type="protein sequence ID" value="MDT0575026.1"/>
    <property type="molecule type" value="Genomic_DNA"/>
</dbReference>
<dbReference type="InterPro" id="IPR000620">
    <property type="entry name" value="EamA_dom"/>
</dbReference>
<feature type="transmembrane region" description="Helical" evidence="6">
    <location>
        <begin position="115"/>
        <end position="137"/>
    </location>
</feature>
<evidence type="ECO:0000313" key="9">
    <source>
        <dbReference type="Proteomes" id="UP001259803"/>
    </source>
</evidence>
<dbReference type="RefSeq" id="WP_311339576.1">
    <property type="nucleotide sequence ID" value="NZ_JAVRHS010000001.1"/>
</dbReference>
<proteinExistence type="inferred from homology"/>
<dbReference type="InterPro" id="IPR037185">
    <property type="entry name" value="EmrE-like"/>
</dbReference>
<feature type="transmembrane region" description="Helical" evidence="6">
    <location>
        <begin position="199"/>
        <end position="220"/>
    </location>
</feature>
<evidence type="ECO:0000259" key="7">
    <source>
        <dbReference type="Pfam" id="PF00892"/>
    </source>
</evidence>
<evidence type="ECO:0000256" key="6">
    <source>
        <dbReference type="SAM" id="Phobius"/>
    </source>
</evidence>
<keyword evidence="9" id="KW-1185">Reference proteome</keyword>
<evidence type="ECO:0000313" key="8">
    <source>
        <dbReference type="EMBL" id="MDT0575026.1"/>
    </source>
</evidence>
<keyword evidence="5 6" id="KW-0472">Membrane</keyword>
<evidence type="ECO:0000256" key="4">
    <source>
        <dbReference type="ARBA" id="ARBA00022989"/>
    </source>
</evidence>
<gene>
    <name evidence="8" type="ORF">RM533_02370</name>
</gene>
<dbReference type="Proteomes" id="UP001259803">
    <property type="component" value="Unassembled WGS sequence"/>
</dbReference>
<name>A0ABU2ZF98_9SPHN</name>
<reference evidence="8 9" key="1">
    <citation type="submission" date="2023-09" db="EMBL/GenBank/DDBJ databases">
        <authorList>
            <person name="Rey-Velasco X."/>
        </authorList>
    </citation>
    <scope>NUCLEOTIDE SEQUENCE [LARGE SCALE GENOMIC DNA]</scope>
    <source>
        <strain evidence="8 9">F390</strain>
    </source>
</reference>